<dbReference type="EMBL" id="UIGB01000001">
    <property type="protein sequence ID" value="SUU85190.1"/>
    <property type="molecule type" value="Genomic_DNA"/>
</dbReference>
<feature type="transmembrane region" description="Helical" evidence="8">
    <location>
        <begin position="299"/>
        <end position="316"/>
    </location>
</feature>
<keyword evidence="3" id="KW-0808">Transferase</keyword>
<dbReference type="GO" id="GO:0016758">
    <property type="term" value="F:hexosyltransferase activity"/>
    <property type="evidence" value="ECO:0007669"/>
    <property type="project" value="InterPro"/>
</dbReference>
<keyword evidence="5 8" id="KW-1133">Transmembrane helix</keyword>
<accession>A0A380W898</accession>
<feature type="transmembrane region" description="Helical" evidence="8">
    <location>
        <begin position="92"/>
        <end position="112"/>
    </location>
</feature>
<evidence type="ECO:0000256" key="7">
    <source>
        <dbReference type="ARBA" id="ARBA00024033"/>
    </source>
</evidence>
<feature type="transmembrane region" description="Helical" evidence="8">
    <location>
        <begin position="65"/>
        <end position="85"/>
    </location>
</feature>
<evidence type="ECO:0000256" key="5">
    <source>
        <dbReference type="ARBA" id="ARBA00022989"/>
    </source>
</evidence>
<evidence type="ECO:0000256" key="8">
    <source>
        <dbReference type="SAM" id="Phobius"/>
    </source>
</evidence>
<dbReference type="GO" id="GO:0005886">
    <property type="term" value="C:plasma membrane"/>
    <property type="evidence" value="ECO:0007669"/>
    <property type="project" value="UniProtKB-SubCell"/>
</dbReference>
<evidence type="ECO:0000256" key="3">
    <source>
        <dbReference type="ARBA" id="ARBA00022679"/>
    </source>
</evidence>
<comment type="subcellular location">
    <subcellularLocation>
        <location evidence="1">Cell membrane</location>
        <topology evidence="1">Multi-pass membrane protein</topology>
    </subcellularLocation>
</comment>
<feature type="transmembrane region" description="Helical" evidence="8">
    <location>
        <begin position="12"/>
        <end position="34"/>
    </location>
</feature>
<sequence length="539" mass="59607">MIADTTNRSKTHVGRLEITIVAVVAVVLCVGVGLKEGQDANWDLLNYHYYSGYALLHGRFAIDVAASQIQTWLNPLPSVLVYLLISSASPQIASGILAALSAVSVVLVFVIARLALSSEQSTKSAWAMAAIAAIGAFMSPMFLSELGATLADGIIAAFILAALATLFFGRFGTLAYFISGLLIGVALALKLTNGCFLIAWFFATLFVERWRSMRAMFATGLGACLSYLPLGGVWNFYIFRMYDNPVFPFFNHLFKSPFYGLQPISDDRFKPHGFADALSYFWKWPLGLHPTTEVPFADLRFTLILFLLPVVAMLLWDRRASGESIRPQTFDRRPRAFLLVFCLVGFVVWLRAFSIQRYAVVLEMLAPLLLIMLLSFVVRNRRVLLACSAMAVLAISLTTSRANWRRVPFTHDWFDVSVADELKGGNTFFVMLSGDPMAYVIPYLPASDVFVRIEGNMPITTTTGIGRAIAAKLMQHKGDIRTLTPLNYDTKGSVLHLQKFGLRIESDDCLKIPTKMGVLITCRLVEDKVSSLISNRSGA</sequence>
<evidence type="ECO:0000256" key="4">
    <source>
        <dbReference type="ARBA" id="ARBA00022692"/>
    </source>
</evidence>
<feature type="transmembrane region" description="Helical" evidence="8">
    <location>
        <begin position="174"/>
        <end position="203"/>
    </location>
</feature>
<evidence type="ECO:0000313" key="9">
    <source>
        <dbReference type="EMBL" id="SUU85190.1"/>
    </source>
</evidence>
<proteinExistence type="inferred from homology"/>
<dbReference type="Proteomes" id="UP000254343">
    <property type="component" value="Unassembled WGS sequence"/>
</dbReference>
<dbReference type="AlphaFoldDB" id="A0A380W898"/>
<name>A0A380W898_AFIFE</name>
<reference evidence="9 10" key="1">
    <citation type="submission" date="2018-06" db="EMBL/GenBank/DDBJ databases">
        <authorList>
            <consortium name="Pathogen Informatics"/>
            <person name="Doyle S."/>
        </authorList>
    </citation>
    <scope>NUCLEOTIDE SEQUENCE [LARGE SCALE GENOMIC DNA]</scope>
    <source>
        <strain evidence="9 10">NCTC12722</strain>
    </source>
</reference>
<gene>
    <name evidence="9" type="ORF">NCTC12722_02400</name>
</gene>
<evidence type="ECO:0008006" key="11">
    <source>
        <dbReference type="Google" id="ProtNLM"/>
    </source>
</evidence>
<evidence type="ECO:0000256" key="6">
    <source>
        <dbReference type="ARBA" id="ARBA00023136"/>
    </source>
</evidence>
<feature type="transmembrane region" description="Helical" evidence="8">
    <location>
        <begin position="383"/>
        <end position="404"/>
    </location>
</feature>
<feature type="transmembrane region" description="Helical" evidence="8">
    <location>
        <begin position="124"/>
        <end position="143"/>
    </location>
</feature>
<keyword evidence="6 8" id="KW-0472">Membrane</keyword>
<evidence type="ECO:0000256" key="1">
    <source>
        <dbReference type="ARBA" id="ARBA00004651"/>
    </source>
</evidence>
<feature type="transmembrane region" description="Helical" evidence="8">
    <location>
        <begin position="336"/>
        <end position="352"/>
    </location>
</feature>
<keyword evidence="2" id="KW-1003">Cell membrane</keyword>
<organism evidence="9 10">
    <name type="scientific">Afipia felis</name>
    <name type="common">Cat scratch disease bacillus</name>
    <dbReference type="NCBI Taxonomy" id="1035"/>
    <lineage>
        <taxon>Bacteria</taxon>
        <taxon>Pseudomonadati</taxon>
        <taxon>Pseudomonadota</taxon>
        <taxon>Alphaproteobacteria</taxon>
        <taxon>Hyphomicrobiales</taxon>
        <taxon>Nitrobacteraceae</taxon>
        <taxon>Afipia</taxon>
    </lineage>
</organism>
<dbReference type="Pfam" id="PF09594">
    <property type="entry name" value="GT87"/>
    <property type="match status" value="1"/>
</dbReference>
<feature type="transmembrane region" description="Helical" evidence="8">
    <location>
        <begin position="215"/>
        <end position="239"/>
    </location>
</feature>
<dbReference type="RefSeq" id="WP_002716015.1">
    <property type="nucleotide sequence ID" value="NZ_UFSI01000001.1"/>
</dbReference>
<feature type="transmembrane region" description="Helical" evidence="8">
    <location>
        <begin position="150"/>
        <end position="168"/>
    </location>
</feature>
<protein>
    <recommendedName>
        <fullName evidence="11">Glycosyltransferase RgtA/B/C/D-like domain-containing protein</fullName>
    </recommendedName>
</protein>
<evidence type="ECO:0000256" key="2">
    <source>
        <dbReference type="ARBA" id="ARBA00022475"/>
    </source>
</evidence>
<keyword evidence="4 8" id="KW-0812">Transmembrane</keyword>
<dbReference type="InterPro" id="IPR018584">
    <property type="entry name" value="GT87"/>
</dbReference>
<evidence type="ECO:0000313" key="10">
    <source>
        <dbReference type="Proteomes" id="UP000254343"/>
    </source>
</evidence>
<comment type="similarity">
    <text evidence="7">Belongs to the glycosyltransferase 87 family.</text>
</comment>
<feature type="transmembrane region" description="Helical" evidence="8">
    <location>
        <begin position="358"/>
        <end position="378"/>
    </location>
</feature>